<gene>
    <name evidence="2" type="ORF">HPLM_LOCUS12838</name>
</gene>
<dbReference type="EMBL" id="UZAF01017992">
    <property type="protein sequence ID" value="VDO46884.1"/>
    <property type="molecule type" value="Genomic_DNA"/>
</dbReference>
<protein>
    <submittedName>
        <fullName evidence="2 4">Uncharacterized protein</fullName>
    </submittedName>
</protein>
<keyword evidence="3" id="KW-1185">Reference proteome</keyword>
<reference evidence="2 3" key="2">
    <citation type="submission" date="2018-11" db="EMBL/GenBank/DDBJ databases">
        <authorList>
            <consortium name="Pathogen Informatics"/>
        </authorList>
    </citation>
    <scope>NUCLEOTIDE SEQUENCE [LARGE SCALE GENOMIC DNA]</scope>
    <source>
        <strain evidence="2 3">MHpl1</strain>
    </source>
</reference>
<evidence type="ECO:0000313" key="2">
    <source>
        <dbReference type="EMBL" id="VDO46884.1"/>
    </source>
</evidence>
<evidence type="ECO:0000256" key="1">
    <source>
        <dbReference type="SAM" id="MobiDB-lite"/>
    </source>
</evidence>
<organism evidence="4">
    <name type="scientific">Haemonchus placei</name>
    <name type="common">Barber's pole worm</name>
    <dbReference type="NCBI Taxonomy" id="6290"/>
    <lineage>
        <taxon>Eukaryota</taxon>
        <taxon>Metazoa</taxon>
        <taxon>Ecdysozoa</taxon>
        <taxon>Nematoda</taxon>
        <taxon>Chromadorea</taxon>
        <taxon>Rhabditida</taxon>
        <taxon>Rhabditina</taxon>
        <taxon>Rhabditomorpha</taxon>
        <taxon>Strongyloidea</taxon>
        <taxon>Trichostrongylidae</taxon>
        <taxon>Haemonchus</taxon>
    </lineage>
</organism>
<proteinExistence type="predicted"/>
<dbReference type="AlphaFoldDB" id="A0A0N4WNI1"/>
<evidence type="ECO:0000313" key="3">
    <source>
        <dbReference type="Proteomes" id="UP000268014"/>
    </source>
</evidence>
<name>A0A0N4WNI1_HAEPC</name>
<evidence type="ECO:0000313" key="4">
    <source>
        <dbReference type="WBParaSite" id="HPLM_0001284601-mRNA-1"/>
    </source>
</evidence>
<dbReference type="Proteomes" id="UP000268014">
    <property type="component" value="Unassembled WGS sequence"/>
</dbReference>
<dbReference type="WBParaSite" id="HPLM_0001284601-mRNA-1">
    <property type="protein sequence ID" value="HPLM_0001284601-mRNA-1"/>
    <property type="gene ID" value="HPLM_0001284601"/>
</dbReference>
<feature type="region of interest" description="Disordered" evidence="1">
    <location>
        <begin position="1"/>
        <end position="26"/>
    </location>
</feature>
<sequence>MKCETTGEREKEEVPAGYEGNGAVFGGSDSGGVAAAPMTINQPRIKGETYVKIPNVHESVYAVMYYGDAIQREREACQPPSQSPGY</sequence>
<feature type="compositionally biased region" description="Basic and acidic residues" evidence="1">
    <location>
        <begin position="1"/>
        <end position="14"/>
    </location>
</feature>
<reference evidence="4" key="1">
    <citation type="submission" date="2017-02" db="UniProtKB">
        <authorList>
            <consortium name="WormBaseParasite"/>
        </authorList>
    </citation>
    <scope>IDENTIFICATION</scope>
</reference>
<accession>A0A0N4WNI1</accession>